<feature type="region of interest" description="Disordered" evidence="1">
    <location>
        <begin position="702"/>
        <end position="725"/>
    </location>
</feature>
<dbReference type="OrthoDB" id="3561683at2759"/>
<gene>
    <name evidence="3" type="ORF">LSUE1_G001575</name>
</gene>
<proteinExistence type="predicted"/>
<feature type="region of interest" description="Disordered" evidence="1">
    <location>
        <begin position="938"/>
        <end position="960"/>
    </location>
</feature>
<comment type="caution">
    <text evidence="3">The sequence shown here is derived from an EMBL/GenBank/DDBJ whole genome shotgun (WGS) entry which is preliminary data.</text>
</comment>
<feature type="transmembrane region" description="Helical" evidence="2">
    <location>
        <begin position="268"/>
        <end position="291"/>
    </location>
</feature>
<evidence type="ECO:0000313" key="3">
    <source>
        <dbReference type="EMBL" id="TVY83119.1"/>
    </source>
</evidence>
<accession>A0A8T9CBH9</accession>
<keyword evidence="2" id="KW-0812">Transmembrane</keyword>
<feature type="compositionally biased region" description="Basic and acidic residues" evidence="1">
    <location>
        <begin position="941"/>
        <end position="960"/>
    </location>
</feature>
<sequence>MAGYIHLEDLPNDDPILLKSLLFNHENLILHSHNLASPSSSPQTSTTQPQNGIITSPPIPLELRQNNPQDCSNLIIASVNSATVEISRTIIALNATFSQQLQQASISASNGIKSAQNSASSTVSVVSLNASIATSSAFSQVTVANRVATSANLAFTSVSSASSTDVATLTSSLSLLQATITSVSSASSTDVATLSSSLSLLQANLASVQSSASAAISAAQAAFASVTGSAAAQAASILASAAPGPSNQPLPTLQAPLPLTLKLTPGQAGAILAGAVVASILLTVAVFFLVLKMKKKKGQERVERDSYLDEKDFQPSPVNLPSRSSAAFRTGNAMTIKFNPPNSSDAPMPSRSALRNADEMPTASSPKAEAKAEVVQENKFSGFDFGSSIFSAGSLPSTYAREVEKTSDGVASPDINTWRKQNESEQSILVAPAPDRIKRPPSLNPFDDVHVTTTEDSTSSTLARPSSLAAEKTHTAIADSLPGETLFEKAMDYSHIDPFEDPPEPETFAQIVRDLPIEDLSAAPVEHEEEIFILSPRISLPTVQSRNDLPETIQFSRDDPSTSSSDLEFEESPYTQSEISVLEDETPEESHLALEQLLPQASTRVPSPETLALLRNDQQPRSSTVPEIDTLLLKVAEQNGHIGDKPLFWTDFRPLDPEAEESNLVLSFENPSAVVGESSVRVNEFDSETPIVELEETLLSPLRRPVEPEPHPPHPGYDSTSVTSPHLPSELGLKAVQAVSELQQEPKPLEEIPPLPIAQIPNVELQLPKADVGANDRDNRGRSMIRTSDIIEARLSAMVHTKSYESSKDAILDSSGAASPLARNPINLTMLPASERNRTISPLRRNPFISPTIKRKSRTISPRPQLKATVTTREESPLRRNLSSRRNSNANFSEALLRFQTLASKNPQDAARASDEVTQRAIAGISIPGSLREYAVRNLSKSRERGTKRERYGFRGDRQD</sequence>
<dbReference type="Proteomes" id="UP000469558">
    <property type="component" value="Unassembled WGS sequence"/>
</dbReference>
<dbReference type="EMBL" id="QGMK01000231">
    <property type="protein sequence ID" value="TVY83119.1"/>
    <property type="molecule type" value="Genomic_DNA"/>
</dbReference>
<evidence type="ECO:0000256" key="1">
    <source>
        <dbReference type="SAM" id="MobiDB-lite"/>
    </source>
</evidence>
<keyword evidence="2" id="KW-0472">Membrane</keyword>
<keyword evidence="4" id="KW-1185">Reference proteome</keyword>
<feature type="region of interest" description="Disordered" evidence="1">
    <location>
        <begin position="550"/>
        <end position="587"/>
    </location>
</feature>
<feature type="region of interest" description="Disordered" evidence="1">
    <location>
        <begin position="335"/>
        <end position="361"/>
    </location>
</feature>
<reference evidence="3 4" key="1">
    <citation type="submission" date="2018-05" db="EMBL/GenBank/DDBJ databases">
        <title>Genome sequencing and assembly of the regulated plant pathogen Lachnellula willkommii and related sister species for the development of diagnostic species identification markers.</title>
        <authorList>
            <person name="Giroux E."/>
            <person name="Bilodeau G."/>
        </authorList>
    </citation>
    <scope>NUCLEOTIDE SEQUENCE [LARGE SCALE GENOMIC DNA]</scope>
    <source>
        <strain evidence="3 4">CBS 268.59</strain>
    </source>
</reference>
<evidence type="ECO:0000256" key="2">
    <source>
        <dbReference type="SAM" id="Phobius"/>
    </source>
</evidence>
<feature type="region of interest" description="Disordered" evidence="1">
    <location>
        <begin position="34"/>
        <end position="58"/>
    </location>
</feature>
<organism evidence="3 4">
    <name type="scientific">Lachnellula suecica</name>
    <dbReference type="NCBI Taxonomy" id="602035"/>
    <lineage>
        <taxon>Eukaryota</taxon>
        <taxon>Fungi</taxon>
        <taxon>Dikarya</taxon>
        <taxon>Ascomycota</taxon>
        <taxon>Pezizomycotina</taxon>
        <taxon>Leotiomycetes</taxon>
        <taxon>Helotiales</taxon>
        <taxon>Lachnaceae</taxon>
        <taxon>Lachnellula</taxon>
    </lineage>
</organism>
<name>A0A8T9CBH9_9HELO</name>
<keyword evidence="2" id="KW-1133">Transmembrane helix</keyword>
<feature type="compositionally biased region" description="Polar residues" evidence="1">
    <location>
        <begin position="451"/>
        <end position="464"/>
    </location>
</feature>
<protein>
    <submittedName>
        <fullName evidence="3">Uncharacterized protein</fullName>
    </submittedName>
</protein>
<feature type="compositionally biased region" description="Low complexity" evidence="1">
    <location>
        <begin position="879"/>
        <end position="889"/>
    </location>
</feature>
<feature type="region of interest" description="Disordered" evidence="1">
    <location>
        <begin position="435"/>
        <end position="471"/>
    </location>
</feature>
<feature type="region of interest" description="Disordered" evidence="1">
    <location>
        <begin position="855"/>
        <end position="889"/>
    </location>
</feature>
<dbReference type="AlphaFoldDB" id="A0A8T9CBH9"/>
<evidence type="ECO:0000313" key="4">
    <source>
        <dbReference type="Proteomes" id="UP000469558"/>
    </source>
</evidence>
<feature type="compositionally biased region" description="Low complexity" evidence="1">
    <location>
        <begin position="37"/>
        <end position="50"/>
    </location>
</feature>